<dbReference type="RefSeq" id="WP_181917487.1">
    <property type="nucleotide sequence ID" value="NZ_QRDZ01000003.1"/>
</dbReference>
<dbReference type="InterPro" id="IPR019734">
    <property type="entry name" value="TPR_rpt"/>
</dbReference>
<dbReference type="AlphaFoldDB" id="A0A3D9KK10"/>
<dbReference type="PROSITE" id="PS50005">
    <property type="entry name" value="TPR"/>
    <property type="match status" value="1"/>
</dbReference>
<dbReference type="SUPFAM" id="SSF48452">
    <property type="entry name" value="TPR-like"/>
    <property type="match status" value="1"/>
</dbReference>
<reference evidence="3 4" key="1">
    <citation type="submission" date="2018-07" db="EMBL/GenBank/DDBJ databases">
        <title>Genomic Encyclopedia of Type Strains, Phase III (KMG-III): the genomes of soil and plant-associated and newly described type strains.</title>
        <authorList>
            <person name="Whitman W."/>
        </authorList>
    </citation>
    <scope>NUCLEOTIDE SEQUENCE [LARGE SCALE GENOMIC DNA]</scope>
    <source>
        <strain evidence="3 4">CECT 7287</strain>
    </source>
</reference>
<evidence type="ECO:0000256" key="1">
    <source>
        <dbReference type="PROSITE-ProRule" id="PRU00339"/>
    </source>
</evidence>
<name>A0A3D9KK10_9BACL</name>
<protein>
    <submittedName>
        <fullName evidence="3">Tetratricopeptide repeat protein</fullName>
    </submittedName>
</protein>
<gene>
    <name evidence="3" type="ORF">DFP98_10368</name>
</gene>
<dbReference type="Pfam" id="PF14559">
    <property type="entry name" value="TPR_19"/>
    <property type="match status" value="1"/>
</dbReference>
<keyword evidence="4" id="KW-1185">Reference proteome</keyword>
<evidence type="ECO:0000256" key="2">
    <source>
        <dbReference type="SAM" id="SignalP"/>
    </source>
</evidence>
<organism evidence="3 4">
    <name type="scientific">Cohnella phaseoli</name>
    <dbReference type="NCBI Taxonomy" id="456490"/>
    <lineage>
        <taxon>Bacteria</taxon>
        <taxon>Bacillati</taxon>
        <taxon>Bacillota</taxon>
        <taxon>Bacilli</taxon>
        <taxon>Bacillales</taxon>
        <taxon>Paenibacillaceae</taxon>
        <taxon>Cohnella</taxon>
    </lineage>
</organism>
<accession>A0A3D9KK10</accession>
<dbReference type="EMBL" id="QRDZ01000003">
    <property type="protein sequence ID" value="RED86216.1"/>
    <property type="molecule type" value="Genomic_DNA"/>
</dbReference>
<dbReference type="Gene3D" id="1.25.40.10">
    <property type="entry name" value="Tetratricopeptide repeat domain"/>
    <property type="match status" value="1"/>
</dbReference>
<dbReference type="SMART" id="SM00028">
    <property type="entry name" value="TPR"/>
    <property type="match status" value="3"/>
</dbReference>
<proteinExistence type="predicted"/>
<sequence length="270" mass="30402">MGIKKFFGLWLTMALLLSACNTGPKDDPSNVLSAYYQSVIDGDFIKAYNMHTEAYKQRNSQEDFSAYMNTLREFTTLSGSKVEKIKEEKNREVEGKKYRRVVELSVVEQIKDLVSNKETTSNYIRLVVSEGDQWMLHRDGDLKQSVADNLAFIGSMYMFGEGKEVNVNEAIKYYKKSLEYVPNDGKVQNVLAAAYLGAKRMKEAAETAQAALVNAKDNLSLSEVHNVLGLIAEEGGNFNDAKMEFEKAVELNPDNEYAKTNLARISKNDK</sequence>
<dbReference type="InterPro" id="IPR011990">
    <property type="entry name" value="TPR-like_helical_dom_sf"/>
</dbReference>
<evidence type="ECO:0000313" key="3">
    <source>
        <dbReference type="EMBL" id="RED86216.1"/>
    </source>
</evidence>
<feature type="chain" id="PRO_5017706833" evidence="2">
    <location>
        <begin position="20"/>
        <end position="270"/>
    </location>
</feature>
<feature type="repeat" description="TPR" evidence="1">
    <location>
        <begin position="222"/>
        <end position="255"/>
    </location>
</feature>
<keyword evidence="2" id="KW-0732">Signal</keyword>
<comment type="caution">
    <text evidence="3">The sequence shown here is derived from an EMBL/GenBank/DDBJ whole genome shotgun (WGS) entry which is preliminary data.</text>
</comment>
<keyword evidence="1" id="KW-0802">TPR repeat</keyword>
<dbReference type="Pfam" id="PF13181">
    <property type="entry name" value="TPR_8"/>
    <property type="match status" value="1"/>
</dbReference>
<feature type="signal peptide" evidence="2">
    <location>
        <begin position="1"/>
        <end position="19"/>
    </location>
</feature>
<dbReference type="PROSITE" id="PS51257">
    <property type="entry name" value="PROKAR_LIPOPROTEIN"/>
    <property type="match status" value="1"/>
</dbReference>
<dbReference type="Proteomes" id="UP000256977">
    <property type="component" value="Unassembled WGS sequence"/>
</dbReference>
<evidence type="ECO:0000313" key="4">
    <source>
        <dbReference type="Proteomes" id="UP000256977"/>
    </source>
</evidence>